<dbReference type="Pfam" id="PF04321">
    <property type="entry name" value="RmlD_sub_bind"/>
    <property type="match status" value="1"/>
</dbReference>
<dbReference type="SUPFAM" id="SSF51735">
    <property type="entry name" value="NAD(P)-binding Rossmann-fold domains"/>
    <property type="match status" value="1"/>
</dbReference>
<comment type="similarity">
    <text evidence="2 6">Belongs to the dTDP-4-dehydrorhamnose reductase family.</text>
</comment>
<keyword evidence="6" id="KW-0560">Oxidoreductase</keyword>
<comment type="caution">
    <text evidence="8">The sequence shown here is derived from an EMBL/GenBank/DDBJ whole genome shotgun (WGS) entry which is preliminary data.</text>
</comment>
<evidence type="ECO:0000256" key="2">
    <source>
        <dbReference type="ARBA" id="ARBA00010944"/>
    </source>
</evidence>
<dbReference type="Proteomes" id="UP000782312">
    <property type="component" value="Unassembled WGS sequence"/>
</dbReference>
<evidence type="ECO:0000259" key="7">
    <source>
        <dbReference type="Pfam" id="PF04321"/>
    </source>
</evidence>
<evidence type="ECO:0000313" key="8">
    <source>
        <dbReference type="EMBL" id="MBI3125975.1"/>
    </source>
</evidence>
<dbReference type="InterPro" id="IPR005913">
    <property type="entry name" value="dTDP_dehydrorham_reduct"/>
</dbReference>
<reference evidence="8" key="1">
    <citation type="submission" date="2020-07" db="EMBL/GenBank/DDBJ databases">
        <title>Huge and variable diversity of episymbiotic CPR bacteria and DPANN archaea in groundwater ecosystems.</title>
        <authorList>
            <person name="He C.Y."/>
            <person name="Keren R."/>
            <person name="Whittaker M."/>
            <person name="Farag I.F."/>
            <person name="Doudna J."/>
            <person name="Cate J.H.D."/>
            <person name="Banfield J.F."/>
        </authorList>
    </citation>
    <scope>NUCLEOTIDE SEQUENCE</scope>
    <source>
        <strain evidence="8">NC_groundwater_763_Ag_S-0.2um_68_21</strain>
    </source>
</reference>
<comment type="function">
    <text evidence="6">Catalyzes the reduction of dTDP-6-deoxy-L-lyxo-4-hexulose to yield dTDP-L-rhamnose.</text>
</comment>
<accession>A0A932HX51</accession>
<keyword evidence="6" id="KW-0521">NADP</keyword>
<feature type="domain" description="RmlD-like substrate binding" evidence="7">
    <location>
        <begin position="1"/>
        <end position="301"/>
    </location>
</feature>
<dbReference type="PANTHER" id="PTHR10491:SF4">
    <property type="entry name" value="METHIONINE ADENOSYLTRANSFERASE 2 SUBUNIT BETA"/>
    <property type="match status" value="1"/>
</dbReference>
<gene>
    <name evidence="8" type="ORF">HYZ11_00035</name>
</gene>
<dbReference type="GO" id="GO:0008831">
    <property type="term" value="F:dTDP-4-dehydrorhamnose reductase activity"/>
    <property type="evidence" value="ECO:0007669"/>
    <property type="project" value="UniProtKB-EC"/>
</dbReference>
<evidence type="ECO:0000256" key="5">
    <source>
        <dbReference type="ARBA" id="ARBA00048200"/>
    </source>
</evidence>
<dbReference type="AlphaFoldDB" id="A0A932HX51"/>
<dbReference type="InterPro" id="IPR036291">
    <property type="entry name" value="NAD(P)-bd_dom_sf"/>
</dbReference>
<name>A0A932HX51_UNCTE</name>
<dbReference type="PANTHER" id="PTHR10491">
    <property type="entry name" value="DTDP-4-DEHYDRORHAMNOSE REDUCTASE"/>
    <property type="match status" value="1"/>
</dbReference>
<evidence type="ECO:0000256" key="3">
    <source>
        <dbReference type="ARBA" id="ARBA00012929"/>
    </source>
</evidence>
<evidence type="ECO:0000313" key="9">
    <source>
        <dbReference type="Proteomes" id="UP000782312"/>
    </source>
</evidence>
<dbReference type="InterPro" id="IPR029903">
    <property type="entry name" value="RmlD-like-bd"/>
</dbReference>
<evidence type="ECO:0000256" key="1">
    <source>
        <dbReference type="ARBA" id="ARBA00004781"/>
    </source>
</evidence>
<dbReference type="EC" id="1.1.1.133" evidence="3 6"/>
<comment type="pathway">
    <text evidence="1 6">Carbohydrate biosynthesis; dTDP-L-rhamnose biosynthesis.</text>
</comment>
<comment type="catalytic activity">
    <reaction evidence="5">
        <text>dTDP-beta-L-rhamnose + NADP(+) = dTDP-4-dehydro-beta-L-rhamnose + NADPH + H(+)</text>
        <dbReference type="Rhea" id="RHEA:21796"/>
        <dbReference type="ChEBI" id="CHEBI:15378"/>
        <dbReference type="ChEBI" id="CHEBI:57510"/>
        <dbReference type="ChEBI" id="CHEBI:57783"/>
        <dbReference type="ChEBI" id="CHEBI:58349"/>
        <dbReference type="ChEBI" id="CHEBI:62830"/>
        <dbReference type="EC" id="1.1.1.133"/>
    </reaction>
</comment>
<dbReference type="Gene3D" id="3.40.50.720">
    <property type="entry name" value="NAD(P)-binding Rossmann-like Domain"/>
    <property type="match status" value="1"/>
</dbReference>
<evidence type="ECO:0000256" key="6">
    <source>
        <dbReference type="RuleBase" id="RU364082"/>
    </source>
</evidence>
<dbReference type="EMBL" id="JACPUR010000001">
    <property type="protein sequence ID" value="MBI3125975.1"/>
    <property type="molecule type" value="Genomic_DNA"/>
</dbReference>
<organism evidence="8 9">
    <name type="scientific">Tectimicrobiota bacterium</name>
    <dbReference type="NCBI Taxonomy" id="2528274"/>
    <lineage>
        <taxon>Bacteria</taxon>
        <taxon>Pseudomonadati</taxon>
        <taxon>Nitrospinota/Tectimicrobiota group</taxon>
        <taxon>Candidatus Tectimicrobiota</taxon>
    </lineage>
</organism>
<protein>
    <recommendedName>
        <fullName evidence="4 6">dTDP-4-dehydrorhamnose reductase</fullName>
        <ecNumber evidence="3 6">1.1.1.133</ecNumber>
    </recommendedName>
</protein>
<evidence type="ECO:0000256" key="4">
    <source>
        <dbReference type="ARBA" id="ARBA00017099"/>
    </source>
</evidence>
<sequence length="313" mass="34712">MAILLLGWNSKLGSALYEKIIHSDQEIRTEGGATEGLDYAKDPPFRTLFAKHKPRWIINCNALTSHSECEHNPAKAFAANAWAPALLAKLCQEENVGLVHLSTNFVFSRPPAHGGFLTEEDPVEPFNIYGKTKAEGERLIQAVMEYSDCSYYIVRSSWLFGKGATCNQVDADLLEDMARAALPNRRVKATSFGFERLYAPTNVHELADTILQMINQTPPRGIYHAAGSLASPIGSLAQYVSEIVTEITNELVHAEIDVQPLVPNGRSQVPCNAILDCNKLRNQGIRTPRAWIEGAESYIRDVIFQLLSEEMQA</sequence>
<proteinExistence type="inferred from homology"/>